<proteinExistence type="inferred from homology"/>
<comment type="function">
    <text evidence="5">Catalyzes the deamination of various vicinal amino-alcohols to oxo compounds. Allows this organism to utilize ethanolamine as the sole source of nitrogen and carbon in the presence of external vitamin B12.</text>
</comment>
<sequence>MMPDRPPDESGQLAVASHLAPLRRFTPARIGLGRAGSGQLTATNLQFMLDHARARDAVHAALDFETLGQLLREQGWRVARVHSAASDRSEYLRRPDLGRRLSASGRAVVEGATRGDDIAIVAADGLSALAVETNLLPVLDCLRPLLVARGRTIGPLVVVEQGRVAIGDEIGQLLGARLTVVLIGERPGLSAADSLGAYITWRPMIGTMDSSRNCISNIRPAGLSPGEAAAQIIDIIEQAFAYGATGVRLNDLRSTAPGLRTIANAP</sequence>
<organism evidence="6 7">
    <name type="scientific">Bradyrhizobium iriomotense</name>
    <dbReference type="NCBI Taxonomy" id="441950"/>
    <lineage>
        <taxon>Bacteria</taxon>
        <taxon>Pseudomonadati</taxon>
        <taxon>Pseudomonadota</taxon>
        <taxon>Alphaproteobacteria</taxon>
        <taxon>Hyphomicrobiales</taxon>
        <taxon>Nitrobacteraceae</taxon>
        <taxon>Bradyrhizobium</taxon>
    </lineage>
</organism>
<keyword evidence="3 5" id="KW-0170">Cobalt</keyword>
<comment type="subcellular location">
    <subcellularLocation>
        <location evidence="5">Bacterial microcompartment</location>
    </subcellularLocation>
</comment>
<feature type="binding site" evidence="5">
    <location>
        <position position="214"/>
    </location>
    <ligand>
        <name>adenosylcob(III)alamin</name>
        <dbReference type="ChEBI" id="CHEBI:18408"/>
    </ligand>
</feature>
<dbReference type="EC" id="4.3.1.7" evidence="5"/>
<keyword evidence="2 5" id="KW-0456">Lyase</keyword>
<evidence type="ECO:0000256" key="3">
    <source>
        <dbReference type="ARBA" id="ARBA00023285"/>
    </source>
</evidence>
<dbReference type="Proteomes" id="UP001156905">
    <property type="component" value="Unassembled WGS sequence"/>
</dbReference>
<comment type="pathway">
    <text evidence="5">Amine and polyamine degradation; ethanolamine degradation.</text>
</comment>
<dbReference type="NCBIfam" id="NF003971">
    <property type="entry name" value="PRK05465.1"/>
    <property type="match status" value="1"/>
</dbReference>
<evidence type="ECO:0000256" key="5">
    <source>
        <dbReference type="HAMAP-Rule" id="MF_00601"/>
    </source>
</evidence>
<dbReference type="InterPro" id="IPR042255">
    <property type="entry name" value="EutC_N"/>
</dbReference>
<dbReference type="Pfam" id="PF05985">
    <property type="entry name" value="EutC"/>
    <property type="match status" value="1"/>
</dbReference>
<dbReference type="InterPro" id="IPR042251">
    <property type="entry name" value="EutC_C"/>
</dbReference>
<dbReference type="PANTHER" id="PTHR39330:SF1">
    <property type="entry name" value="ETHANOLAMINE AMMONIA-LYASE SMALL SUBUNIT"/>
    <property type="match status" value="1"/>
</dbReference>
<comment type="cofactor">
    <cofactor evidence="5">
        <name>adenosylcob(III)alamin</name>
        <dbReference type="ChEBI" id="CHEBI:18408"/>
    </cofactor>
    <text evidence="5">Binds between the large and small subunits.</text>
</comment>
<dbReference type="Gene3D" id="3.40.50.11240">
    <property type="entry name" value="Ethanolamine ammonia-lyase light chain (EutC)"/>
    <property type="match status" value="1"/>
</dbReference>
<dbReference type="EMBL" id="BSOW01000019">
    <property type="protein sequence ID" value="GLR88447.1"/>
    <property type="molecule type" value="Genomic_DNA"/>
</dbReference>
<accession>A0ABQ6B216</accession>
<dbReference type="PANTHER" id="PTHR39330">
    <property type="entry name" value="ETHANOLAMINE AMMONIA-LYASE LIGHT CHAIN"/>
    <property type="match status" value="1"/>
</dbReference>
<keyword evidence="4 5" id="KW-1283">Bacterial microcompartment</keyword>
<dbReference type="Gene3D" id="1.10.30.40">
    <property type="entry name" value="Ethanolamine ammonia-lyase light chain (EutC), N-terminal domain"/>
    <property type="match status" value="1"/>
</dbReference>
<protein>
    <recommendedName>
        <fullName evidence="5">Ethanolamine ammonia-lyase small subunit</fullName>
        <shortName evidence="5">EAL small subunit</shortName>
        <ecNumber evidence="5">4.3.1.7</ecNumber>
    </recommendedName>
</protein>
<evidence type="ECO:0000256" key="4">
    <source>
        <dbReference type="ARBA" id="ARBA00024446"/>
    </source>
</evidence>
<name>A0ABQ6B216_9BRAD</name>
<feature type="binding site" evidence="5">
    <location>
        <position position="185"/>
    </location>
    <ligand>
        <name>adenosylcob(III)alamin</name>
        <dbReference type="ChEBI" id="CHEBI:18408"/>
    </ligand>
</feature>
<dbReference type="HAMAP" id="MF_00601">
    <property type="entry name" value="EutC"/>
    <property type="match status" value="1"/>
</dbReference>
<evidence type="ECO:0000313" key="7">
    <source>
        <dbReference type="Proteomes" id="UP001156905"/>
    </source>
</evidence>
<evidence type="ECO:0000313" key="6">
    <source>
        <dbReference type="EMBL" id="GLR88447.1"/>
    </source>
</evidence>
<evidence type="ECO:0000256" key="2">
    <source>
        <dbReference type="ARBA" id="ARBA00023239"/>
    </source>
</evidence>
<keyword evidence="1 5" id="KW-0846">Cobalamin</keyword>
<comment type="subunit">
    <text evidence="5">The basic unit is a heterodimer which dimerizes to form tetramers. The heterotetramers trimerize; 6 large subunits form a core ring with 6 small subunits projecting outwards.</text>
</comment>
<evidence type="ECO:0000256" key="1">
    <source>
        <dbReference type="ARBA" id="ARBA00022628"/>
    </source>
</evidence>
<comment type="catalytic activity">
    <reaction evidence="5">
        <text>ethanolamine = acetaldehyde + NH4(+)</text>
        <dbReference type="Rhea" id="RHEA:15313"/>
        <dbReference type="ChEBI" id="CHEBI:15343"/>
        <dbReference type="ChEBI" id="CHEBI:28938"/>
        <dbReference type="ChEBI" id="CHEBI:57603"/>
        <dbReference type="EC" id="4.3.1.7"/>
    </reaction>
</comment>
<feature type="binding site" evidence="5">
    <location>
        <position position="164"/>
    </location>
    <ligand>
        <name>adenosylcob(III)alamin</name>
        <dbReference type="ChEBI" id="CHEBI:18408"/>
    </ligand>
</feature>
<comment type="similarity">
    <text evidence="5">Belongs to the EutC family.</text>
</comment>
<reference evidence="7" key="1">
    <citation type="journal article" date="2019" name="Int. J. Syst. Evol. Microbiol.">
        <title>The Global Catalogue of Microorganisms (GCM) 10K type strain sequencing project: providing services to taxonomists for standard genome sequencing and annotation.</title>
        <authorList>
            <consortium name="The Broad Institute Genomics Platform"/>
            <consortium name="The Broad Institute Genome Sequencing Center for Infectious Disease"/>
            <person name="Wu L."/>
            <person name="Ma J."/>
        </authorList>
    </citation>
    <scope>NUCLEOTIDE SEQUENCE [LARGE SCALE GENOMIC DNA]</scope>
    <source>
        <strain evidence="7">NBRC 102520</strain>
    </source>
</reference>
<keyword evidence="7" id="KW-1185">Reference proteome</keyword>
<comment type="caution">
    <text evidence="6">The sequence shown here is derived from an EMBL/GenBank/DDBJ whole genome shotgun (WGS) entry which is preliminary data.</text>
</comment>
<dbReference type="InterPro" id="IPR009246">
    <property type="entry name" value="EutC"/>
</dbReference>
<gene>
    <name evidence="6" type="primary">eutC_2</name>
    <name evidence="5" type="synonym">eutC</name>
    <name evidence="6" type="ORF">GCM10007857_51590</name>
</gene>
<dbReference type="PIRSF" id="PIRSF018982">
    <property type="entry name" value="EutC"/>
    <property type="match status" value="1"/>
</dbReference>